<protein>
    <submittedName>
        <fullName evidence="2">Uncharacterized protein</fullName>
    </submittedName>
</protein>
<keyword evidence="1" id="KW-1133">Transmembrane helix</keyword>
<keyword evidence="3" id="KW-1185">Reference proteome</keyword>
<name>E8LYN1_9VIBR</name>
<proteinExistence type="predicted"/>
<dbReference type="Proteomes" id="UP000004371">
    <property type="component" value="Unassembled WGS sequence"/>
</dbReference>
<organism evidence="2 3">
    <name type="scientific">Vibrio brasiliensis LMG 20546</name>
    <dbReference type="NCBI Taxonomy" id="945543"/>
    <lineage>
        <taxon>Bacteria</taxon>
        <taxon>Pseudomonadati</taxon>
        <taxon>Pseudomonadota</taxon>
        <taxon>Gammaproteobacteria</taxon>
        <taxon>Vibrionales</taxon>
        <taxon>Vibrionaceae</taxon>
        <taxon>Vibrio</taxon>
        <taxon>Vibrio oreintalis group</taxon>
    </lineage>
</organism>
<feature type="transmembrane region" description="Helical" evidence="1">
    <location>
        <begin position="128"/>
        <end position="145"/>
    </location>
</feature>
<dbReference type="OrthoDB" id="6308559at2"/>
<dbReference type="RefSeq" id="WP_006880839.1">
    <property type="nucleotide sequence ID" value="NZ_AEVS01000090.1"/>
</dbReference>
<dbReference type="eggNOG" id="ENOG503484A">
    <property type="taxonomic scope" value="Bacteria"/>
</dbReference>
<reference evidence="2 3" key="1">
    <citation type="journal article" date="2012" name="Int. J. Syst. Evol. Microbiol.">
        <title>Vibrio caribbeanicus sp. nov., isolated from the marine sponge Scleritoderma cyanea.</title>
        <authorList>
            <person name="Hoffmann M."/>
            <person name="Monday S.R."/>
            <person name="Allard M.W."/>
            <person name="Strain E.A."/>
            <person name="Whittaker P."/>
            <person name="Naum M."/>
            <person name="McCarthy P.J."/>
            <person name="Lopez J.V."/>
            <person name="Fischer M."/>
            <person name="Brown E.W."/>
        </authorList>
    </citation>
    <scope>NUCLEOTIDE SEQUENCE [LARGE SCALE GENOMIC DNA]</scope>
    <source>
        <strain evidence="2 3">LMG 20546</strain>
    </source>
</reference>
<evidence type="ECO:0000313" key="2">
    <source>
        <dbReference type="EMBL" id="EGA64199.1"/>
    </source>
</evidence>
<dbReference type="AlphaFoldDB" id="E8LYN1"/>
<accession>E8LYN1</accession>
<keyword evidence="1" id="KW-0472">Membrane</keyword>
<evidence type="ECO:0000256" key="1">
    <source>
        <dbReference type="SAM" id="Phobius"/>
    </source>
</evidence>
<dbReference type="STRING" id="945543.VIBR0546_02660"/>
<comment type="caution">
    <text evidence="2">The sequence shown here is derived from an EMBL/GenBank/DDBJ whole genome shotgun (WGS) entry which is preliminary data.</text>
</comment>
<evidence type="ECO:0000313" key="3">
    <source>
        <dbReference type="Proteomes" id="UP000004371"/>
    </source>
</evidence>
<keyword evidence="1" id="KW-0812">Transmembrane</keyword>
<dbReference type="EMBL" id="AEVS01000090">
    <property type="protein sequence ID" value="EGA64199.1"/>
    <property type="molecule type" value="Genomic_DNA"/>
</dbReference>
<sequence length="176" mass="21148">MRTNSRRTFNVSKAMQKELSSVFPNLIRINDGCDSIQEECESGAISVFDHWLLENEYEKLHLYSDDVIDMYLKKLDVFLYYLIDNYECYTFRVVGRGRKRRVSYRNFSNRECAISVLKQSRYPIRSKYLYRLVIPTLGISYFEGWDYTNYLYSYDLRNIEKIKLIAEAMDLYFLDT</sequence>
<gene>
    <name evidence="2" type="ORF">VIBR0546_02660</name>
</gene>